<feature type="region of interest" description="Disordered" evidence="1">
    <location>
        <begin position="29"/>
        <end position="228"/>
    </location>
</feature>
<feature type="compositionally biased region" description="Polar residues" evidence="1">
    <location>
        <begin position="347"/>
        <end position="356"/>
    </location>
</feature>
<dbReference type="EMBL" id="DS989825">
    <property type="protein sequence ID" value="EFR02042.1"/>
    <property type="molecule type" value="Genomic_DNA"/>
</dbReference>
<feature type="compositionally biased region" description="Low complexity" evidence="1">
    <location>
        <begin position="202"/>
        <end position="219"/>
    </location>
</feature>
<proteinExistence type="predicted"/>
<evidence type="ECO:0000313" key="3">
    <source>
        <dbReference type="Proteomes" id="UP000002669"/>
    </source>
</evidence>
<feature type="compositionally biased region" description="Low complexity" evidence="1">
    <location>
        <begin position="133"/>
        <end position="146"/>
    </location>
</feature>
<dbReference type="Proteomes" id="UP000002669">
    <property type="component" value="Unassembled WGS sequence"/>
</dbReference>
<dbReference type="GeneID" id="10027723"/>
<dbReference type="VEuPathDB" id="FungiDB:MGYG_05044"/>
<sequence>MASEVSVLTVQLPAEHTSTQLDTRQFTKLRFPSSLPQQPQPQQLHPHHQHRQLRPADAHGRRHDLLRPSDSPRSRSPRGDRHHHDPSAPAPGLGPGMPIARIRSREKLLPTPPGMPTQRYYRPRPQHHGHGHGQPSKPSSASSSPGASPPRPRPISYSSAGSQYSDPNQREPSSTSSSPLSRTPVSASELDHPPTATSRPKSNGSTSNHSTASSSSSSAPKNQKVEYHTPPLTNSHFSCYHFHKTFVRSPNVLYPLTCMTCLKADQELRWRCVFCCLRICGDCLGGIKACKDRSLIEFMEKLVMDLEAAGSTPTEEKQEGEISATDTSVPEPEHAPEPEHVPGCSAGQESTENPQV</sequence>
<dbReference type="HOGENOM" id="CLU_844597_0_0_1"/>
<dbReference type="OrthoDB" id="5425130at2759"/>
<evidence type="ECO:0000256" key="1">
    <source>
        <dbReference type="SAM" id="MobiDB-lite"/>
    </source>
</evidence>
<dbReference type="eggNOG" id="ENOG502T105">
    <property type="taxonomic scope" value="Eukaryota"/>
</dbReference>
<feature type="compositionally biased region" description="Basic and acidic residues" evidence="1">
    <location>
        <begin position="54"/>
        <end position="86"/>
    </location>
</feature>
<accession>E4UY79</accession>
<feature type="compositionally biased region" description="Polar residues" evidence="1">
    <location>
        <begin position="160"/>
        <end position="171"/>
    </location>
</feature>
<feature type="compositionally biased region" description="Low complexity" evidence="1">
    <location>
        <begin position="32"/>
        <end position="44"/>
    </location>
</feature>
<feature type="compositionally biased region" description="Basic and acidic residues" evidence="1">
    <location>
        <begin position="331"/>
        <end position="340"/>
    </location>
</feature>
<dbReference type="AlphaFoldDB" id="E4UY79"/>
<name>E4UY79_ARTGP</name>
<gene>
    <name evidence="2" type="ORF">MGYG_05044</name>
</gene>
<reference evidence="3" key="1">
    <citation type="journal article" date="2012" name="MBio">
        <title>Comparative genome analysis of Trichophyton rubrum and related dermatophytes reveals candidate genes involved in infection.</title>
        <authorList>
            <person name="Martinez D.A."/>
            <person name="Oliver B.G."/>
            <person name="Graeser Y."/>
            <person name="Goldberg J.M."/>
            <person name="Li W."/>
            <person name="Martinez-Rossi N.M."/>
            <person name="Monod M."/>
            <person name="Shelest E."/>
            <person name="Barton R.C."/>
            <person name="Birch E."/>
            <person name="Brakhage A.A."/>
            <person name="Chen Z."/>
            <person name="Gurr S.J."/>
            <person name="Heiman D."/>
            <person name="Heitman J."/>
            <person name="Kosti I."/>
            <person name="Rossi A."/>
            <person name="Saif S."/>
            <person name="Samalova M."/>
            <person name="Saunders C.W."/>
            <person name="Shea T."/>
            <person name="Summerbell R.C."/>
            <person name="Xu J."/>
            <person name="Young S."/>
            <person name="Zeng Q."/>
            <person name="Birren B.W."/>
            <person name="Cuomo C.A."/>
            <person name="White T.C."/>
        </authorList>
    </citation>
    <scope>NUCLEOTIDE SEQUENCE [LARGE SCALE GENOMIC DNA]</scope>
    <source>
        <strain evidence="3">ATCC MYA-4604 / CBS 118893</strain>
    </source>
</reference>
<feature type="compositionally biased region" description="Basic residues" evidence="1">
    <location>
        <begin position="121"/>
        <end position="131"/>
    </location>
</feature>
<keyword evidence="3" id="KW-1185">Reference proteome</keyword>
<dbReference type="OMA" id="YPLTCMT"/>
<protein>
    <submittedName>
        <fullName evidence="2">Uncharacterized protein</fullName>
    </submittedName>
</protein>
<dbReference type="InParanoid" id="E4UY79"/>
<feature type="compositionally biased region" description="Low complexity" evidence="1">
    <location>
        <begin position="172"/>
        <end position="188"/>
    </location>
</feature>
<dbReference type="RefSeq" id="XP_003172453.1">
    <property type="nucleotide sequence ID" value="XM_003172405.1"/>
</dbReference>
<feature type="region of interest" description="Disordered" evidence="1">
    <location>
        <begin position="309"/>
        <end position="356"/>
    </location>
</feature>
<evidence type="ECO:0000313" key="2">
    <source>
        <dbReference type="EMBL" id="EFR02042.1"/>
    </source>
</evidence>
<organism evidence="3">
    <name type="scientific">Arthroderma gypseum (strain ATCC MYA-4604 / CBS 118893)</name>
    <name type="common">Microsporum gypseum</name>
    <dbReference type="NCBI Taxonomy" id="535722"/>
    <lineage>
        <taxon>Eukaryota</taxon>
        <taxon>Fungi</taxon>
        <taxon>Dikarya</taxon>
        <taxon>Ascomycota</taxon>
        <taxon>Pezizomycotina</taxon>
        <taxon>Eurotiomycetes</taxon>
        <taxon>Eurotiomycetidae</taxon>
        <taxon>Onygenales</taxon>
        <taxon>Arthrodermataceae</taxon>
        <taxon>Nannizzia</taxon>
    </lineage>
</organism>
<dbReference type="STRING" id="535722.E4UY79"/>